<gene>
    <name evidence="6" type="ORF">AXF15_10560</name>
</gene>
<dbReference type="GO" id="GO:0005829">
    <property type="term" value="C:cytosol"/>
    <property type="evidence" value="ECO:0007669"/>
    <property type="project" value="TreeGrafter"/>
</dbReference>
<evidence type="ECO:0000313" key="7">
    <source>
        <dbReference type="Proteomes" id="UP000063964"/>
    </source>
</evidence>
<evidence type="ECO:0000256" key="3">
    <source>
        <dbReference type="ARBA" id="ARBA00022730"/>
    </source>
</evidence>
<dbReference type="PANTHER" id="PTHR38101">
    <property type="entry name" value="UPF0307 PROTEIN YJGA"/>
    <property type="match status" value="1"/>
</dbReference>
<protein>
    <recommendedName>
        <fullName evidence="8">Ribosome-associated protein</fullName>
    </recommendedName>
</protein>
<dbReference type="SUPFAM" id="SSF158710">
    <property type="entry name" value="PSPTO4464-like"/>
    <property type="match status" value="1"/>
</dbReference>
<evidence type="ECO:0000256" key="1">
    <source>
        <dbReference type="ARBA" id="ARBA00022490"/>
    </source>
</evidence>
<dbReference type="InterPro" id="IPR006839">
    <property type="entry name" value="DarP"/>
</dbReference>
<dbReference type="NCBIfam" id="NF003593">
    <property type="entry name" value="PRK05255.1-1"/>
    <property type="match status" value="1"/>
</dbReference>
<dbReference type="AlphaFoldDB" id="A0A0X8JRC9"/>
<dbReference type="Gene3D" id="1.10.60.30">
    <property type="entry name" value="PSPTO4464-like domains"/>
    <property type="match status" value="2"/>
</dbReference>
<keyword evidence="3" id="KW-0699">rRNA-binding</keyword>
<dbReference type="GO" id="GO:0042254">
    <property type="term" value="P:ribosome biogenesis"/>
    <property type="evidence" value="ECO:0007669"/>
    <property type="project" value="UniProtKB-KW"/>
</dbReference>
<dbReference type="GO" id="GO:0019843">
    <property type="term" value="F:rRNA binding"/>
    <property type="evidence" value="ECO:0007669"/>
    <property type="project" value="UniProtKB-KW"/>
</dbReference>
<feature type="region of interest" description="Disordered" evidence="5">
    <location>
        <begin position="1"/>
        <end position="21"/>
    </location>
</feature>
<dbReference type="PANTHER" id="PTHR38101:SF1">
    <property type="entry name" value="UPF0307 PROTEIN YJGA"/>
    <property type="match status" value="1"/>
</dbReference>
<evidence type="ECO:0000313" key="6">
    <source>
        <dbReference type="EMBL" id="AMD93495.1"/>
    </source>
</evidence>
<evidence type="ECO:0000256" key="4">
    <source>
        <dbReference type="ARBA" id="ARBA00022884"/>
    </source>
</evidence>
<organism evidence="6 7">
    <name type="scientific">Desulfomicrobium orale DSM 12838</name>
    <dbReference type="NCBI Taxonomy" id="888061"/>
    <lineage>
        <taxon>Bacteria</taxon>
        <taxon>Pseudomonadati</taxon>
        <taxon>Thermodesulfobacteriota</taxon>
        <taxon>Desulfovibrionia</taxon>
        <taxon>Desulfovibrionales</taxon>
        <taxon>Desulfomicrobiaceae</taxon>
        <taxon>Desulfomicrobium</taxon>
    </lineage>
</organism>
<reference evidence="7" key="1">
    <citation type="submission" date="2016-02" db="EMBL/GenBank/DDBJ databases">
        <authorList>
            <person name="Holder M.E."/>
            <person name="Ajami N.J."/>
            <person name="Petrosino J.F."/>
        </authorList>
    </citation>
    <scope>NUCLEOTIDE SEQUENCE [LARGE SCALE GENOMIC DNA]</scope>
    <source>
        <strain evidence="7">DSM 12838</strain>
    </source>
</reference>
<dbReference type="InterPro" id="IPR023153">
    <property type="entry name" value="DarP_sf"/>
</dbReference>
<accession>A0A0X8JRC9</accession>
<keyword evidence="2" id="KW-0690">Ribosome biogenesis</keyword>
<proteinExistence type="predicted"/>
<evidence type="ECO:0000256" key="2">
    <source>
        <dbReference type="ARBA" id="ARBA00022517"/>
    </source>
</evidence>
<dbReference type="Proteomes" id="UP000063964">
    <property type="component" value="Chromosome"/>
</dbReference>
<keyword evidence="1" id="KW-0963">Cytoplasm</keyword>
<dbReference type="PIRSF" id="PIRSF016183">
    <property type="entry name" value="UCP016183"/>
    <property type="match status" value="1"/>
</dbReference>
<sequence length="173" mass="19845">MTEFMHGAGEDLRPSKSQRKRDMLALQELGRRLLELSPERIARMDLPDDLAEAVAFYHTLKDKEARRRQVQFIGVVMRGLDPEPIRQALDALDQIRFQHTDDFHQLEEWRDALVAGDQAALEEVTRRFDLDARQVERMAARAAAERAAGKPSREGRALFRLLRQALEKEKGGA</sequence>
<dbReference type="KEGG" id="doa:AXF15_10560"/>
<evidence type="ECO:0000256" key="5">
    <source>
        <dbReference type="SAM" id="MobiDB-lite"/>
    </source>
</evidence>
<dbReference type="Pfam" id="PF04751">
    <property type="entry name" value="DarP"/>
    <property type="match status" value="1"/>
</dbReference>
<keyword evidence="7" id="KW-1185">Reference proteome</keyword>
<evidence type="ECO:0008006" key="8">
    <source>
        <dbReference type="Google" id="ProtNLM"/>
    </source>
</evidence>
<dbReference type="CDD" id="cd16331">
    <property type="entry name" value="YjgA-like"/>
    <property type="match status" value="1"/>
</dbReference>
<keyword evidence="4" id="KW-0694">RNA-binding</keyword>
<dbReference type="EMBL" id="CP014230">
    <property type="protein sequence ID" value="AMD93495.1"/>
    <property type="molecule type" value="Genomic_DNA"/>
</dbReference>
<dbReference type="STRING" id="888061.AXF15_10560"/>
<name>A0A0X8JRC9_9BACT</name>